<accession>A0A365XVG3</accession>
<feature type="transmembrane region" description="Helical" evidence="1">
    <location>
        <begin position="76"/>
        <end position="92"/>
    </location>
</feature>
<organism evidence="2 3">
    <name type="scientific">Chitinophaga flava</name>
    <dbReference type="NCBI Taxonomy" id="2259036"/>
    <lineage>
        <taxon>Bacteria</taxon>
        <taxon>Pseudomonadati</taxon>
        <taxon>Bacteroidota</taxon>
        <taxon>Chitinophagia</taxon>
        <taxon>Chitinophagales</taxon>
        <taxon>Chitinophagaceae</taxon>
        <taxon>Chitinophaga</taxon>
    </lineage>
</organism>
<feature type="transmembrane region" description="Helical" evidence="1">
    <location>
        <begin position="40"/>
        <end position="64"/>
    </location>
</feature>
<keyword evidence="1" id="KW-0812">Transmembrane</keyword>
<keyword evidence="1" id="KW-1133">Transmembrane helix</keyword>
<gene>
    <name evidence="2" type="ORF">DF182_24775</name>
</gene>
<keyword evidence="3" id="KW-1185">Reference proteome</keyword>
<proteinExistence type="predicted"/>
<reference evidence="2 3" key="1">
    <citation type="submission" date="2018-05" db="EMBL/GenBank/DDBJ databases">
        <title>Chitinophaga sp. K3CV102501T nov., isolated from isolated from a monsoon evergreen broad-leaved forest soil.</title>
        <authorList>
            <person name="Lv Y."/>
        </authorList>
    </citation>
    <scope>NUCLEOTIDE SEQUENCE [LARGE SCALE GENOMIC DNA]</scope>
    <source>
        <strain evidence="2 3">GDMCC 1.1325</strain>
    </source>
</reference>
<dbReference type="Proteomes" id="UP000253410">
    <property type="component" value="Unassembled WGS sequence"/>
</dbReference>
<evidence type="ECO:0000256" key="1">
    <source>
        <dbReference type="SAM" id="Phobius"/>
    </source>
</evidence>
<name>A0A365XVG3_9BACT</name>
<dbReference type="EMBL" id="QFFJ01000002">
    <property type="protein sequence ID" value="RBL89714.1"/>
    <property type="molecule type" value="Genomic_DNA"/>
</dbReference>
<dbReference type="AlphaFoldDB" id="A0A365XVG3"/>
<protein>
    <submittedName>
        <fullName evidence="2">Uncharacterized protein</fullName>
    </submittedName>
</protein>
<feature type="transmembrane region" description="Helical" evidence="1">
    <location>
        <begin position="7"/>
        <end position="28"/>
    </location>
</feature>
<evidence type="ECO:0000313" key="2">
    <source>
        <dbReference type="EMBL" id="RBL89714.1"/>
    </source>
</evidence>
<keyword evidence="1" id="KW-0472">Membrane</keyword>
<comment type="caution">
    <text evidence="2">The sequence shown here is derived from an EMBL/GenBank/DDBJ whole genome shotgun (WGS) entry which is preliminary data.</text>
</comment>
<evidence type="ECO:0000313" key="3">
    <source>
        <dbReference type="Proteomes" id="UP000253410"/>
    </source>
</evidence>
<sequence length="93" mass="10647">MRWIRFVLKFTFICNLCFILGQILRISAYDHSFDMIVSHVLVLGVGVAFPLNLVVCLVTGVLLLLKKINWKQLPPWLFLCNVGILVVQLIVSY</sequence>